<dbReference type="GO" id="GO:0004479">
    <property type="term" value="F:methionyl-tRNA formyltransferase activity"/>
    <property type="evidence" value="ECO:0007669"/>
    <property type="project" value="UniProtKB-UniRule"/>
</dbReference>
<organism evidence="8 9">
    <name type="scientific">Stieleria marina</name>
    <dbReference type="NCBI Taxonomy" id="1930275"/>
    <lineage>
        <taxon>Bacteria</taxon>
        <taxon>Pseudomonadati</taxon>
        <taxon>Planctomycetota</taxon>
        <taxon>Planctomycetia</taxon>
        <taxon>Pirellulales</taxon>
        <taxon>Pirellulaceae</taxon>
        <taxon>Stieleria</taxon>
    </lineage>
</organism>
<dbReference type="OrthoDB" id="9802815at2"/>
<dbReference type="EMBL" id="CP036526">
    <property type="protein sequence ID" value="QDT11088.1"/>
    <property type="molecule type" value="Genomic_DNA"/>
</dbReference>
<gene>
    <name evidence="5 8" type="primary">fmt</name>
    <name evidence="8" type="ORF">K239x_30820</name>
</gene>
<comment type="catalytic activity">
    <reaction evidence="5">
        <text>L-methionyl-tRNA(fMet) + (6R)-10-formyltetrahydrofolate = N-formyl-L-methionyl-tRNA(fMet) + (6S)-5,6,7,8-tetrahydrofolate + H(+)</text>
        <dbReference type="Rhea" id="RHEA:24380"/>
        <dbReference type="Rhea" id="RHEA-COMP:9952"/>
        <dbReference type="Rhea" id="RHEA-COMP:9953"/>
        <dbReference type="ChEBI" id="CHEBI:15378"/>
        <dbReference type="ChEBI" id="CHEBI:57453"/>
        <dbReference type="ChEBI" id="CHEBI:78530"/>
        <dbReference type="ChEBI" id="CHEBI:78844"/>
        <dbReference type="ChEBI" id="CHEBI:195366"/>
        <dbReference type="EC" id="2.1.2.9"/>
    </reaction>
</comment>
<keyword evidence="4 5" id="KW-0648">Protein biosynthesis</keyword>
<dbReference type="CDD" id="cd08646">
    <property type="entry name" value="FMT_core_Met-tRNA-FMT_N"/>
    <property type="match status" value="1"/>
</dbReference>
<dbReference type="AlphaFoldDB" id="A0A517NVD0"/>
<dbReference type="PANTHER" id="PTHR11138:SF5">
    <property type="entry name" value="METHIONYL-TRNA FORMYLTRANSFERASE, MITOCHONDRIAL"/>
    <property type="match status" value="1"/>
</dbReference>
<feature type="domain" description="Formyl transferase N-terminal" evidence="6">
    <location>
        <begin position="7"/>
        <end position="184"/>
    </location>
</feature>
<accession>A0A517NVD0</accession>
<reference evidence="8 9" key="1">
    <citation type="submission" date="2019-02" db="EMBL/GenBank/DDBJ databases">
        <title>Deep-cultivation of Planctomycetes and their phenomic and genomic characterization uncovers novel biology.</title>
        <authorList>
            <person name="Wiegand S."/>
            <person name="Jogler M."/>
            <person name="Boedeker C."/>
            <person name="Pinto D."/>
            <person name="Vollmers J."/>
            <person name="Rivas-Marin E."/>
            <person name="Kohn T."/>
            <person name="Peeters S.H."/>
            <person name="Heuer A."/>
            <person name="Rast P."/>
            <person name="Oberbeckmann S."/>
            <person name="Bunk B."/>
            <person name="Jeske O."/>
            <person name="Meyerdierks A."/>
            <person name="Storesund J.E."/>
            <person name="Kallscheuer N."/>
            <person name="Luecker S."/>
            <person name="Lage O.M."/>
            <person name="Pohl T."/>
            <person name="Merkel B.J."/>
            <person name="Hornburger P."/>
            <person name="Mueller R.-W."/>
            <person name="Bruemmer F."/>
            <person name="Labrenz M."/>
            <person name="Spormann A.M."/>
            <person name="Op den Camp H."/>
            <person name="Overmann J."/>
            <person name="Amann R."/>
            <person name="Jetten M.S.M."/>
            <person name="Mascher T."/>
            <person name="Medema M.H."/>
            <person name="Devos D.P."/>
            <person name="Kaster A.-K."/>
            <person name="Ovreas L."/>
            <person name="Rohde M."/>
            <person name="Galperin M.Y."/>
            <person name="Jogler C."/>
        </authorList>
    </citation>
    <scope>NUCLEOTIDE SEQUENCE [LARGE SCALE GENOMIC DNA]</scope>
    <source>
        <strain evidence="8 9">K23_9</strain>
    </source>
</reference>
<comment type="function">
    <text evidence="5">Attaches a formyl group to the free amino group of methionyl-tRNA(fMet). The formyl group appears to play a dual role in the initiator identity of N-formylmethionyl-tRNA by promoting its recognition by IF2 and preventing the misappropriation of this tRNA by the elongation apparatus.</text>
</comment>
<dbReference type="InterPro" id="IPR002376">
    <property type="entry name" value="Formyl_transf_N"/>
</dbReference>
<dbReference type="PANTHER" id="PTHR11138">
    <property type="entry name" value="METHIONYL-TRNA FORMYLTRANSFERASE"/>
    <property type="match status" value="1"/>
</dbReference>
<dbReference type="SUPFAM" id="SSF50486">
    <property type="entry name" value="FMT C-terminal domain-like"/>
    <property type="match status" value="1"/>
</dbReference>
<name>A0A517NVD0_9BACT</name>
<dbReference type="InterPro" id="IPR041711">
    <property type="entry name" value="Met-tRNA-FMT_N"/>
</dbReference>
<feature type="domain" description="Formyl transferase C-terminal" evidence="7">
    <location>
        <begin position="211"/>
        <end position="326"/>
    </location>
</feature>
<keyword evidence="9" id="KW-1185">Reference proteome</keyword>
<evidence type="ECO:0000256" key="4">
    <source>
        <dbReference type="ARBA" id="ARBA00022917"/>
    </source>
</evidence>
<keyword evidence="3 5" id="KW-0808">Transferase</keyword>
<evidence type="ECO:0000256" key="2">
    <source>
        <dbReference type="ARBA" id="ARBA00012261"/>
    </source>
</evidence>
<evidence type="ECO:0000256" key="5">
    <source>
        <dbReference type="HAMAP-Rule" id="MF_00182"/>
    </source>
</evidence>
<dbReference type="Pfam" id="PF02911">
    <property type="entry name" value="Formyl_trans_C"/>
    <property type="match status" value="1"/>
</dbReference>
<evidence type="ECO:0000313" key="8">
    <source>
        <dbReference type="EMBL" id="QDT11088.1"/>
    </source>
</evidence>
<dbReference type="RefSeq" id="WP_145418862.1">
    <property type="nucleotide sequence ID" value="NZ_CP036526.1"/>
</dbReference>
<evidence type="ECO:0000256" key="1">
    <source>
        <dbReference type="ARBA" id="ARBA00010699"/>
    </source>
</evidence>
<dbReference type="Pfam" id="PF00551">
    <property type="entry name" value="Formyl_trans_N"/>
    <property type="match status" value="1"/>
</dbReference>
<evidence type="ECO:0000259" key="7">
    <source>
        <dbReference type="Pfam" id="PF02911"/>
    </source>
</evidence>
<proteinExistence type="inferred from homology"/>
<dbReference type="InterPro" id="IPR005793">
    <property type="entry name" value="Formyl_trans_C"/>
</dbReference>
<dbReference type="CDD" id="cd08704">
    <property type="entry name" value="Met_tRNA_FMT_C"/>
    <property type="match status" value="1"/>
</dbReference>
<dbReference type="InterPro" id="IPR044135">
    <property type="entry name" value="Met-tRNA-FMT_C"/>
</dbReference>
<dbReference type="HAMAP" id="MF_00182">
    <property type="entry name" value="Formyl_trans"/>
    <property type="match status" value="1"/>
</dbReference>
<dbReference type="GO" id="GO:0005829">
    <property type="term" value="C:cytosol"/>
    <property type="evidence" value="ECO:0007669"/>
    <property type="project" value="TreeGrafter"/>
</dbReference>
<dbReference type="NCBIfam" id="TIGR00460">
    <property type="entry name" value="fmt"/>
    <property type="match status" value="1"/>
</dbReference>
<dbReference type="InterPro" id="IPR036477">
    <property type="entry name" value="Formyl_transf_N_sf"/>
</dbReference>
<evidence type="ECO:0000256" key="3">
    <source>
        <dbReference type="ARBA" id="ARBA00022679"/>
    </source>
</evidence>
<evidence type="ECO:0000259" key="6">
    <source>
        <dbReference type="Pfam" id="PF00551"/>
    </source>
</evidence>
<dbReference type="SUPFAM" id="SSF53328">
    <property type="entry name" value="Formyltransferase"/>
    <property type="match status" value="1"/>
</dbReference>
<dbReference type="Gene3D" id="3.40.50.12230">
    <property type="match status" value="1"/>
</dbReference>
<evidence type="ECO:0000313" key="9">
    <source>
        <dbReference type="Proteomes" id="UP000319817"/>
    </source>
</evidence>
<feature type="binding site" evidence="5">
    <location>
        <begin position="114"/>
        <end position="117"/>
    </location>
    <ligand>
        <name>(6S)-5,6,7,8-tetrahydrofolate</name>
        <dbReference type="ChEBI" id="CHEBI:57453"/>
    </ligand>
</feature>
<comment type="similarity">
    <text evidence="1 5">Belongs to the Fmt family.</text>
</comment>
<dbReference type="InterPro" id="IPR005794">
    <property type="entry name" value="Fmt"/>
</dbReference>
<dbReference type="InterPro" id="IPR011034">
    <property type="entry name" value="Formyl_transferase-like_C_sf"/>
</dbReference>
<sequence>MTNQTMRLILMGTGPFAVPSFEALRTAGHDIALVVTKPLPAVKSRKGPPPSPVRQWALDHDLPVYDPLSINEEAAIDRTTKIEADLLVVCDYGQILKPAALGAARLGGINLHGSLLPQYRGAAPVQRSLLSGDAVTGVSVIHMTPRLDGGPILCTRSTPISDDETAGELEDRLSAIGVDATLEAIDALTTWDGASPIGEKQNAELITKAPRLSKAEAEIDWSRTSRQVDCHVRGMQPWPVAFTHIAVHADKPPIRLAITKIATKVELDAVSELSDDVLSPDKAEPGMIVSAKKGLFVATGDGTIEIKRLKPAGKKEMDAMEFVRGHHLKTEMRFICR</sequence>
<protein>
    <recommendedName>
        <fullName evidence="2 5">Methionyl-tRNA formyltransferase</fullName>
        <ecNumber evidence="2 5">2.1.2.9</ecNumber>
    </recommendedName>
</protein>
<dbReference type="Proteomes" id="UP000319817">
    <property type="component" value="Chromosome"/>
</dbReference>
<dbReference type="EC" id="2.1.2.9" evidence="2 5"/>